<evidence type="ECO:0000256" key="1">
    <source>
        <dbReference type="SAM" id="MobiDB-lite"/>
    </source>
</evidence>
<dbReference type="EMBL" id="MF403005">
    <property type="protein sequence ID" value="AUZ94762.1"/>
    <property type="molecule type" value="Genomic_DNA"/>
</dbReference>
<sequence length="94" mass="10599">MEIIMAKVKFTGVTIKLGAAFDSVNVNDGDRDITFDRAEMRKAGAHKAQGTLRRGVVEAFSEAQRRREAEKSRDQKRKQARRTKRARHDEVAAG</sequence>
<accession>A0A2L0UYY4</accession>
<keyword evidence="3" id="KW-1185">Reference proteome</keyword>
<dbReference type="KEGG" id="vg:54982028"/>
<name>A0A2L0UYY4_9CAUD</name>
<organism evidence="2 3">
    <name type="scientific">Agrobacterium phage Atu_ph02</name>
    <dbReference type="NCBI Taxonomy" id="2024261"/>
    <lineage>
        <taxon>Viruses</taxon>
        <taxon>Duplodnaviria</taxon>
        <taxon>Heunggongvirae</taxon>
        <taxon>Uroviricota</taxon>
        <taxon>Caudoviricetes</taxon>
        <taxon>Autographivirales</taxon>
        <taxon>Dunnvirinae</taxon>
        <taxon>Atuphduovirus</taxon>
        <taxon>Atuphduovirus atuph02</taxon>
    </lineage>
</organism>
<dbReference type="RefSeq" id="YP_009791840.1">
    <property type="nucleotide sequence ID" value="NC_047845.1"/>
</dbReference>
<dbReference type="GeneID" id="54982028"/>
<feature type="compositionally biased region" description="Basic residues" evidence="1">
    <location>
        <begin position="74"/>
        <end position="86"/>
    </location>
</feature>
<protein>
    <submittedName>
        <fullName evidence="2">Uncharacterized protein</fullName>
    </submittedName>
</protein>
<reference evidence="3" key="1">
    <citation type="submission" date="2017-06" db="EMBL/GenBank/DDBJ databases">
        <authorList>
            <person name="Spollen W.G."/>
            <person name="Givan S.A."/>
            <person name="Brown P.B."/>
            <person name="Attai H."/>
        </authorList>
    </citation>
    <scope>NUCLEOTIDE SEQUENCE [LARGE SCALE GENOMIC DNA]</scope>
</reference>
<evidence type="ECO:0000313" key="2">
    <source>
        <dbReference type="EMBL" id="AUZ94762.1"/>
    </source>
</evidence>
<feature type="compositionally biased region" description="Basic and acidic residues" evidence="1">
    <location>
        <begin position="63"/>
        <end position="73"/>
    </location>
</feature>
<dbReference type="Proteomes" id="UP000223042">
    <property type="component" value="Segment"/>
</dbReference>
<evidence type="ECO:0000313" key="3">
    <source>
        <dbReference type="Proteomes" id="UP000223042"/>
    </source>
</evidence>
<proteinExistence type="predicted"/>
<feature type="region of interest" description="Disordered" evidence="1">
    <location>
        <begin position="61"/>
        <end position="94"/>
    </location>
</feature>